<comment type="pathway">
    <text evidence="3">Amino-acid degradation; L-phenylalanine degradation; acetoacetate and fumarate from L-phenylalanine: step 1/6.</text>
</comment>
<evidence type="ECO:0000256" key="7">
    <source>
        <dbReference type="ARBA" id="ARBA00022723"/>
    </source>
</evidence>
<evidence type="ECO:0000256" key="10">
    <source>
        <dbReference type="ARBA" id="ARBA00023033"/>
    </source>
</evidence>
<evidence type="ECO:0000313" key="14">
    <source>
        <dbReference type="EMBL" id="MEX6689643.1"/>
    </source>
</evidence>
<organism evidence="14 15">
    <name type="scientific">Danxiaibacter flavus</name>
    <dbReference type="NCBI Taxonomy" id="3049108"/>
    <lineage>
        <taxon>Bacteria</taxon>
        <taxon>Pseudomonadati</taxon>
        <taxon>Bacteroidota</taxon>
        <taxon>Chitinophagia</taxon>
        <taxon>Chitinophagales</taxon>
        <taxon>Chitinophagaceae</taxon>
        <taxon>Danxiaibacter</taxon>
    </lineage>
</organism>
<dbReference type="InterPro" id="IPR036329">
    <property type="entry name" value="Aro-AA_hydroxylase_C_sf"/>
</dbReference>
<comment type="catalytic activity">
    <reaction evidence="1">
        <text>(6R)-L-erythro-5,6,7,8-tetrahydrobiopterin + L-phenylalanine + O2 = (4aS,6R)-4a-hydroxy-L-erythro-5,6,7,8-tetrahydrobiopterin + L-tyrosine</text>
        <dbReference type="Rhea" id="RHEA:20273"/>
        <dbReference type="ChEBI" id="CHEBI:15379"/>
        <dbReference type="ChEBI" id="CHEBI:15642"/>
        <dbReference type="ChEBI" id="CHEBI:58095"/>
        <dbReference type="ChEBI" id="CHEBI:58315"/>
        <dbReference type="ChEBI" id="CHEBI:59560"/>
        <dbReference type="EC" id="1.14.16.1"/>
    </reaction>
</comment>
<dbReference type="GO" id="GO:0004505">
    <property type="term" value="F:phenylalanine 4-monooxygenase activity"/>
    <property type="evidence" value="ECO:0007669"/>
    <property type="project" value="UniProtKB-EC"/>
</dbReference>
<dbReference type="EC" id="1.14.16.1" evidence="5"/>
<protein>
    <recommendedName>
        <fullName evidence="6">Phenylalanine-4-hydroxylase</fullName>
        <ecNumber evidence="5">1.14.16.1</ecNumber>
    </recommendedName>
    <alternativeName>
        <fullName evidence="12">Phe-4-monooxygenase</fullName>
    </alternativeName>
</protein>
<dbReference type="NCBIfam" id="TIGR01267">
    <property type="entry name" value="Phe4hydrox_mono"/>
    <property type="match status" value="1"/>
</dbReference>
<keyword evidence="15" id="KW-1185">Reference proteome</keyword>
<evidence type="ECO:0000259" key="13">
    <source>
        <dbReference type="PROSITE" id="PS51410"/>
    </source>
</evidence>
<reference evidence="14 15" key="1">
    <citation type="submission" date="2023-07" db="EMBL/GenBank/DDBJ databases">
        <authorList>
            <person name="Lian W.-H."/>
        </authorList>
    </citation>
    <scope>NUCLEOTIDE SEQUENCE [LARGE SCALE GENOMIC DNA]</scope>
    <source>
        <strain evidence="14 15">SYSU DXS3180</strain>
    </source>
</reference>
<dbReference type="InterPro" id="IPR036951">
    <property type="entry name" value="ArAA_hydroxylase_sf"/>
</dbReference>
<keyword evidence="7" id="KW-0479">Metal-binding</keyword>
<dbReference type="Pfam" id="PF00351">
    <property type="entry name" value="Biopterin_H"/>
    <property type="match status" value="1"/>
</dbReference>
<comment type="caution">
    <text evidence="14">The sequence shown here is derived from an EMBL/GenBank/DDBJ whole genome shotgun (WGS) entry which is preliminary data.</text>
</comment>
<evidence type="ECO:0000256" key="1">
    <source>
        <dbReference type="ARBA" id="ARBA00001060"/>
    </source>
</evidence>
<dbReference type="SUPFAM" id="SSF56534">
    <property type="entry name" value="Aromatic aminoacid monoxygenases, catalytic and oligomerization domains"/>
    <property type="match status" value="1"/>
</dbReference>
<dbReference type="InterPro" id="IPR019774">
    <property type="entry name" value="Aromatic-AA_hydroxylase_C"/>
</dbReference>
<comment type="similarity">
    <text evidence="4">Belongs to the biopterin-dependent aromatic amino acid hydroxylase family.</text>
</comment>
<evidence type="ECO:0000313" key="15">
    <source>
        <dbReference type="Proteomes" id="UP001560573"/>
    </source>
</evidence>
<dbReference type="CDD" id="cd00361">
    <property type="entry name" value="arom_aa_hydroxylase"/>
    <property type="match status" value="1"/>
</dbReference>
<evidence type="ECO:0000256" key="12">
    <source>
        <dbReference type="ARBA" id="ARBA00029922"/>
    </source>
</evidence>
<sequence>MLTQSTPSYSATDYQTWSILFDRQVKAVQQFAYPHFWKGVQELGFTADTIPDFDDINQRLAKLTGWSIYPVPGLIDNLLFFEQLYDNKFGTTNWLRKPEQLDYLEEPDMFHDVFGHIPLLTDPFICSYLHVLAGIVIRNSNNEDIIEAIARLYWYTIEFGLVRDKDDLKIYGAGILSSIAETKYSLSDEPAHVPFNVAKIVETPYIKDSFQKQYFVVDSLQELEDAEEGLEEYLLEKFKRMDN</sequence>
<keyword evidence="11" id="KW-0585">Phenylalanine catabolism</keyword>
<evidence type="ECO:0000256" key="4">
    <source>
        <dbReference type="ARBA" id="ARBA00009712"/>
    </source>
</evidence>
<dbReference type="EMBL" id="JAULBC010000006">
    <property type="protein sequence ID" value="MEX6689643.1"/>
    <property type="molecule type" value="Genomic_DNA"/>
</dbReference>
<dbReference type="InterPro" id="IPR001273">
    <property type="entry name" value="ArAA_hydroxylase"/>
</dbReference>
<dbReference type="PANTHER" id="PTHR11473:SF24">
    <property type="entry name" value="PHENYLALANINE-4-HYDROXYLASE"/>
    <property type="match status" value="1"/>
</dbReference>
<dbReference type="Proteomes" id="UP001560573">
    <property type="component" value="Unassembled WGS sequence"/>
</dbReference>
<evidence type="ECO:0000256" key="11">
    <source>
        <dbReference type="ARBA" id="ARBA00023232"/>
    </source>
</evidence>
<comment type="cofactor">
    <cofactor evidence="2">
        <name>Fe(2+)</name>
        <dbReference type="ChEBI" id="CHEBI:29033"/>
    </cofactor>
</comment>
<evidence type="ECO:0000256" key="3">
    <source>
        <dbReference type="ARBA" id="ARBA00005088"/>
    </source>
</evidence>
<evidence type="ECO:0000256" key="5">
    <source>
        <dbReference type="ARBA" id="ARBA00011995"/>
    </source>
</evidence>
<dbReference type="InterPro" id="IPR005960">
    <property type="entry name" value="Phe-4-hydroxylase_mono"/>
</dbReference>
<gene>
    <name evidence="14" type="primary">phhA</name>
    <name evidence="14" type="ORF">QTN47_19215</name>
</gene>
<dbReference type="NCBIfam" id="NF008877">
    <property type="entry name" value="PRK11913.1-2"/>
    <property type="match status" value="1"/>
</dbReference>
<evidence type="ECO:0000256" key="9">
    <source>
        <dbReference type="ARBA" id="ARBA00023004"/>
    </source>
</evidence>
<dbReference type="PANTHER" id="PTHR11473">
    <property type="entry name" value="AROMATIC AMINO ACID HYDROXYLASE"/>
    <property type="match status" value="1"/>
</dbReference>
<evidence type="ECO:0000256" key="8">
    <source>
        <dbReference type="ARBA" id="ARBA00023002"/>
    </source>
</evidence>
<dbReference type="RefSeq" id="WP_369331050.1">
    <property type="nucleotide sequence ID" value="NZ_JAULBC010000006.1"/>
</dbReference>
<keyword evidence="8 14" id="KW-0560">Oxidoreductase</keyword>
<dbReference type="InterPro" id="IPR018301">
    <property type="entry name" value="ArAA_hydroxylase_Fe/CU_BS"/>
</dbReference>
<dbReference type="PROSITE" id="PS51410">
    <property type="entry name" value="BH4_AAA_HYDROXYL_2"/>
    <property type="match status" value="1"/>
</dbReference>
<dbReference type="Gene3D" id="1.10.800.10">
    <property type="entry name" value="Aromatic amino acid hydroxylase"/>
    <property type="match status" value="1"/>
</dbReference>
<proteinExistence type="inferred from homology"/>
<dbReference type="PROSITE" id="PS00367">
    <property type="entry name" value="BH4_AAA_HYDROXYL_1"/>
    <property type="match status" value="1"/>
</dbReference>
<keyword evidence="9" id="KW-0408">Iron</keyword>
<accession>A0ABV3ZM49</accession>
<feature type="domain" description="Biopterin-dependent aromatic amino acid hydroxylase family profile" evidence="13">
    <location>
        <begin position="1"/>
        <end position="243"/>
    </location>
</feature>
<dbReference type="PRINTS" id="PR00372">
    <property type="entry name" value="FYWHYDRXLASE"/>
</dbReference>
<keyword evidence="10" id="KW-0503">Monooxygenase</keyword>
<name>A0ABV3ZM49_9BACT</name>
<evidence type="ECO:0000256" key="6">
    <source>
        <dbReference type="ARBA" id="ARBA00020276"/>
    </source>
</evidence>
<evidence type="ECO:0000256" key="2">
    <source>
        <dbReference type="ARBA" id="ARBA00001954"/>
    </source>
</evidence>